<dbReference type="PANTHER" id="PTHR24082:SF330">
    <property type="entry name" value="THYROID HORMONE RECEPTOR BETA"/>
    <property type="match status" value="1"/>
</dbReference>
<accession>A0A183AJ93</accession>
<organism evidence="12">
    <name type="scientific">Echinostoma caproni</name>
    <dbReference type="NCBI Taxonomy" id="27848"/>
    <lineage>
        <taxon>Eukaryota</taxon>
        <taxon>Metazoa</taxon>
        <taxon>Spiralia</taxon>
        <taxon>Lophotrochozoa</taxon>
        <taxon>Platyhelminthes</taxon>
        <taxon>Trematoda</taxon>
        <taxon>Digenea</taxon>
        <taxon>Plagiorchiida</taxon>
        <taxon>Echinostomata</taxon>
        <taxon>Echinostomatoidea</taxon>
        <taxon>Echinostomatidae</taxon>
        <taxon>Echinostoma</taxon>
    </lineage>
</organism>
<evidence type="ECO:0000313" key="10">
    <source>
        <dbReference type="EMBL" id="VDP79970.1"/>
    </source>
</evidence>
<dbReference type="GO" id="GO:0008270">
    <property type="term" value="F:zinc ion binding"/>
    <property type="evidence" value="ECO:0007669"/>
    <property type="project" value="UniProtKB-KW"/>
</dbReference>
<evidence type="ECO:0000256" key="6">
    <source>
        <dbReference type="ARBA" id="ARBA00023163"/>
    </source>
</evidence>
<dbReference type="GO" id="GO:0030154">
    <property type="term" value="P:cell differentiation"/>
    <property type="evidence" value="ECO:0007669"/>
    <property type="project" value="TreeGrafter"/>
</dbReference>
<evidence type="ECO:0000256" key="2">
    <source>
        <dbReference type="ARBA" id="ARBA00022771"/>
    </source>
</evidence>
<dbReference type="AlphaFoldDB" id="A0A183AJ93"/>
<dbReference type="EMBL" id="UZAN01044073">
    <property type="protein sequence ID" value="VDP79970.1"/>
    <property type="molecule type" value="Genomic_DNA"/>
</dbReference>
<feature type="region of interest" description="Disordered" evidence="8">
    <location>
        <begin position="20"/>
        <end position="58"/>
    </location>
</feature>
<keyword evidence="7" id="KW-0675">Receptor</keyword>
<keyword evidence="2" id="KW-0863">Zinc-finger</keyword>
<keyword evidence="1" id="KW-0479">Metal-binding</keyword>
<dbReference type="SMART" id="SM00430">
    <property type="entry name" value="HOLI"/>
    <property type="match status" value="1"/>
</dbReference>
<dbReference type="InterPro" id="IPR000536">
    <property type="entry name" value="Nucl_hrmn_rcpt_lig-bd"/>
</dbReference>
<dbReference type="OrthoDB" id="6081310at2759"/>
<feature type="domain" description="NR LBD" evidence="9">
    <location>
        <begin position="507"/>
        <end position="788"/>
    </location>
</feature>
<reference evidence="10 11" key="2">
    <citation type="submission" date="2018-11" db="EMBL/GenBank/DDBJ databases">
        <authorList>
            <consortium name="Pathogen Informatics"/>
        </authorList>
    </citation>
    <scope>NUCLEOTIDE SEQUENCE [LARGE SCALE GENOMIC DNA]</scope>
    <source>
        <strain evidence="10 11">Egypt</strain>
    </source>
</reference>
<feature type="region of interest" description="Disordered" evidence="8">
    <location>
        <begin position="622"/>
        <end position="651"/>
    </location>
</feature>
<dbReference type="GO" id="GO:0000978">
    <property type="term" value="F:RNA polymerase II cis-regulatory region sequence-specific DNA binding"/>
    <property type="evidence" value="ECO:0007669"/>
    <property type="project" value="TreeGrafter"/>
</dbReference>
<feature type="region of interest" description="Disordered" evidence="8">
    <location>
        <begin position="267"/>
        <end position="290"/>
    </location>
</feature>
<evidence type="ECO:0000259" key="9">
    <source>
        <dbReference type="PROSITE" id="PS51843"/>
    </source>
</evidence>
<feature type="compositionally biased region" description="Polar residues" evidence="8">
    <location>
        <begin position="267"/>
        <end position="285"/>
    </location>
</feature>
<dbReference type="InterPro" id="IPR050234">
    <property type="entry name" value="Nuclear_hormone_rcpt_NR1"/>
</dbReference>
<dbReference type="Proteomes" id="UP000272942">
    <property type="component" value="Unassembled WGS sequence"/>
</dbReference>
<proteinExistence type="predicted"/>
<evidence type="ECO:0000256" key="5">
    <source>
        <dbReference type="ARBA" id="ARBA00023125"/>
    </source>
</evidence>
<feature type="compositionally biased region" description="Polar residues" evidence="8">
    <location>
        <begin position="634"/>
        <end position="651"/>
    </location>
</feature>
<protein>
    <submittedName>
        <fullName evidence="12">NR LBD domain-containing protein</fullName>
    </submittedName>
</protein>
<dbReference type="GO" id="GO:0048384">
    <property type="term" value="P:retinoic acid receptor signaling pathway"/>
    <property type="evidence" value="ECO:0007669"/>
    <property type="project" value="TreeGrafter"/>
</dbReference>
<dbReference type="InterPro" id="IPR035500">
    <property type="entry name" value="NHR-like_dom_sf"/>
</dbReference>
<feature type="compositionally biased region" description="Basic and acidic residues" evidence="8">
    <location>
        <begin position="20"/>
        <end position="31"/>
    </location>
</feature>
<evidence type="ECO:0000313" key="11">
    <source>
        <dbReference type="Proteomes" id="UP000272942"/>
    </source>
</evidence>
<evidence type="ECO:0000313" key="12">
    <source>
        <dbReference type="WBParaSite" id="ECPE_0000704201-mRNA-1"/>
    </source>
</evidence>
<dbReference type="GO" id="GO:0000122">
    <property type="term" value="P:negative regulation of transcription by RNA polymerase II"/>
    <property type="evidence" value="ECO:0007669"/>
    <property type="project" value="TreeGrafter"/>
</dbReference>
<keyword evidence="5" id="KW-0238">DNA-binding</keyword>
<keyword evidence="3" id="KW-0862">Zinc</keyword>
<reference evidence="12" key="1">
    <citation type="submission" date="2016-06" db="UniProtKB">
        <authorList>
            <consortium name="WormBaseParasite"/>
        </authorList>
    </citation>
    <scope>IDENTIFICATION</scope>
</reference>
<dbReference type="GO" id="GO:0004879">
    <property type="term" value="F:nuclear receptor activity"/>
    <property type="evidence" value="ECO:0007669"/>
    <property type="project" value="TreeGrafter"/>
</dbReference>
<dbReference type="PROSITE" id="PS51843">
    <property type="entry name" value="NR_LBD"/>
    <property type="match status" value="1"/>
</dbReference>
<dbReference type="PRINTS" id="PR00398">
    <property type="entry name" value="STRDHORMONER"/>
</dbReference>
<keyword evidence="11" id="KW-1185">Reference proteome</keyword>
<dbReference type="GO" id="GO:0045944">
    <property type="term" value="P:positive regulation of transcription by RNA polymerase II"/>
    <property type="evidence" value="ECO:0007669"/>
    <property type="project" value="TreeGrafter"/>
</dbReference>
<evidence type="ECO:0000256" key="7">
    <source>
        <dbReference type="ARBA" id="ARBA00023170"/>
    </source>
</evidence>
<dbReference type="SUPFAM" id="SSF48508">
    <property type="entry name" value="Nuclear receptor ligand-binding domain"/>
    <property type="match status" value="1"/>
</dbReference>
<evidence type="ECO:0000256" key="1">
    <source>
        <dbReference type="ARBA" id="ARBA00022723"/>
    </source>
</evidence>
<evidence type="ECO:0000256" key="8">
    <source>
        <dbReference type="SAM" id="MobiDB-lite"/>
    </source>
</evidence>
<dbReference type="GO" id="GO:0090575">
    <property type="term" value="C:RNA polymerase II transcription regulator complex"/>
    <property type="evidence" value="ECO:0007669"/>
    <property type="project" value="TreeGrafter"/>
</dbReference>
<dbReference type="WBParaSite" id="ECPE_0000704201-mRNA-1">
    <property type="protein sequence ID" value="ECPE_0000704201-mRNA-1"/>
    <property type="gene ID" value="ECPE_0000704201"/>
</dbReference>
<evidence type="ECO:0000256" key="3">
    <source>
        <dbReference type="ARBA" id="ARBA00022833"/>
    </source>
</evidence>
<dbReference type="InterPro" id="IPR001723">
    <property type="entry name" value="Nuclear_hrmn_rcpt"/>
</dbReference>
<keyword evidence="4" id="KW-0805">Transcription regulation</keyword>
<sequence length="817" mass="88511">MGLVVLDEDKRLAKRRLIEANRARKRAESEGGMHTPVGGNGHSSGPTPPKQSPSGTAAGYAVGTSVASIATTVKQSQSNDMSSFSHPHPPNLTVYSQTSPGTMGITVNYAANGSTMTLPMTQVPVGPGPSVPSSPIPMIVPCPTMPYGRQPVTAPPYEPNVPHLVQQPSGHLMSTEGYSVTQLGPFVSTKPINTTDDLSVSHGGGPYSGATETTGFWHPVSRPNGSSPLASVATIIGVDSSQRVNMYHTADAKVEWSGEFSSAPVQAYSSMDSPTSARSRGQKTSPPMGITGAQSLRSLGNMTCDTMSSNNSSNGSVERHQALDGLSLNMNNGPTLPLISTLSMDGQPGSTNTSDSMIPSALNSPPSGFTMLNNETGMSNAGGTAGGHTNEACHVEDVDSQSDFPWTQEDQDLVDTIRKAYDTIHFANAEPNVLNSNGTNNSLRVHMDEESEPGKYVVQSIVDSQVTGFLTKVRRGVAGCKWTTTPHPPTHILSWTSDHSFTILLFITNPVYECSSQQLDDVEREDINQARAFYSSTFCDLAHVIEPMIACLVAFAKRVPGFGVLGADDQIRLVRDCCLDLITLRAAYSISLVARTQGFTDHLVRQPSLNSTIRVNKMEDEYKPDGLLRPPPNTVQSASQPTTTVWNGNNNTPPYIMNSDYPKLGTSDERCAQGVRSVALKLARLNVDQTEVAMMAAILLMSPDRSDLIDIEAIEETQNNLLETFNRRVNRIRRQNKLSPIQQCWPRIIMALTEIRSITMCTQEFFLQEPSANQCQQLPWFFHELFLGHNPIRTSGGLEKEEHTCLLDSYPVKMEGV</sequence>
<gene>
    <name evidence="10" type="ORF">ECPE_LOCUS7028</name>
</gene>
<keyword evidence="6" id="KW-0804">Transcription</keyword>
<dbReference type="PANTHER" id="PTHR24082">
    <property type="entry name" value="NUCLEAR HORMONE RECEPTOR"/>
    <property type="match status" value="1"/>
</dbReference>
<name>A0A183AJ93_9TREM</name>
<dbReference type="Gene3D" id="1.10.565.10">
    <property type="entry name" value="Retinoid X Receptor"/>
    <property type="match status" value="1"/>
</dbReference>
<evidence type="ECO:0000256" key="4">
    <source>
        <dbReference type="ARBA" id="ARBA00023015"/>
    </source>
</evidence>